<dbReference type="AlphaFoldDB" id="A0A385TR33"/>
<evidence type="ECO:0000313" key="1">
    <source>
        <dbReference type="EMBL" id="AYB45568.1"/>
    </source>
</evidence>
<accession>A0A385TR33</accession>
<name>A0A385TR33_PAELA</name>
<proteinExistence type="predicted"/>
<dbReference type="Proteomes" id="UP000266552">
    <property type="component" value="Chromosome"/>
</dbReference>
<protein>
    <submittedName>
        <fullName evidence="1">Uncharacterized protein</fullName>
    </submittedName>
</protein>
<sequence length="92" mass="10408">MSYLMMHTTHPLIHSRQTDCPAPALVRADFIRERGSFRCRPSDSMSLMTGSFDMDVHFARNKQSYSKYVIGRVPSEAVMPVSGVIMTLKKAQ</sequence>
<reference evidence="1 2" key="1">
    <citation type="submission" date="2018-09" db="EMBL/GenBank/DDBJ databases">
        <title>Genome Sequence of Paenibacillus lautus Strain E7593-69, Azo Dye-Degrading Bacteria, Isolated from Commercial Tattoo Inks.</title>
        <authorList>
            <person name="Nho S.W."/>
            <person name="Kim S.-J."/>
            <person name="Kweon O."/>
            <person name="Cerniglia C.E."/>
        </authorList>
    </citation>
    <scope>NUCLEOTIDE SEQUENCE [LARGE SCALE GENOMIC DNA]</scope>
    <source>
        <strain evidence="1 2">E7593-69</strain>
    </source>
</reference>
<dbReference type="EMBL" id="CP032412">
    <property type="protein sequence ID" value="AYB45568.1"/>
    <property type="molecule type" value="Genomic_DNA"/>
</dbReference>
<gene>
    <name evidence="1" type="ORF">D5F53_20690</name>
</gene>
<dbReference type="KEGG" id="plw:D5F53_20690"/>
<organism evidence="1 2">
    <name type="scientific">Paenibacillus lautus</name>
    <name type="common">Bacillus lautus</name>
    <dbReference type="NCBI Taxonomy" id="1401"/>
    <lineage>
        <taxon>Bacteria</taxon>
        <taxon>Bacillati</taxon>
        <taxon>Bacillota</taxon>
        <taxon>Bacilli</taxon>
        <taxon>Bacillales</taxon>
        <taxon>Paenibacillaceae</taxon>
        <taxon>Paenibacillus</taxon>
    </lineage>
</organism>
<keyword evidence="2" id="KW-1185">Reference proteome</keyword>
<evidence type="ECO:0000313" key="2">
    <source>
        <dbReference type="Proteomes" id="UP000266552"/>
    </source>
</evidence>